<sequence length="682" mass="70737">MSMTTTATMTITAAAPASAPLPASAGAAEPHRTAAAGICAGKLSLAAARRPCSGTISSTTSSIDTAAGFDPSSAWWLSSDTEHAHTACPLRPFAHMVVALGDDGGGEAASGDLDACTLPESIPATSLAAASIVHLSDALRRKMHGVAPDTRTDGSVGDMLAFVAAGEGARRGRGMGAGLWGVLGWLVGADAGADADSDVDASDAGSAAEDAHTEDPRLRPCRRRPVAQRAEDDPLLAGNEGLGAVEVAAVRMAAGGGGGRCVFALCAHALSADVQAEWLAWRGDDAGHVPQRAHRRLAVVHVAEVSTLHRVAQQGLDALVPPPLPQLEQSFAPLLAGGRVLGPPPPMPALALAAWEQGPGDGCGDAAAVRWLSLLVSRHGLVEMAYPLAATRLTLDDGRGPAVALGGWLGESLFSRIHPDDVVRVVRALRLAWDARPDAYHFARLRRQWQQRRRNGGCGGERITLPERRTVLRSDGVAVANGVAELNVQLRLSGPADLDWADAELAAEHSRFARMRLTRWPLVLRPARASAAEPSEGFVLVAMQPLPEPSAARRSSGQLRNRQPLLPPHAPRMPRCCEEALDEPAKHSISSVASAMTLVGLAPAAIAAAESSEIAGLCRSASCLSCNEATARPAAVGPTLPLPLPLRPHMAARRRSNIAVGSLGASADGLAGEPDAALVFER</sequence>
<evidence type="ECO:0000313" key="2">
    <source>
        <dbReference type="EMBL" id="KAJ2779257.1"/>
    </source>
</evidence>
<feature type="region of interest" description="Disordered" evidence="1">
    <location>
        <begin position="549"/>
        <end position="571"/>
    </location>
</feature>
<feature type="compositionally biased region" description="Basic and acidic residues" evidence="1">
    <location>
        <begin position="209"/>
        <end position="218"/>
    </location>
</feature>
<protein>
    <submittedName>
        <fullName evidence="2">Uncharacterized protein</fullName>
    </submittedName>
</protein>
<proteinExistence type="predicted"/>
<accession>A0A9W8HBR5</accession>
<evidence type="ECO:0000313" key="3">
    <source>
        <dbReference type="Proteomes" id="UP001140172"/>
    </source>
</evidence>
<gene>
    <name evidence="2" type="ORF">GGI15_003928</name>
</gene>
<dbReference type="EMBL" id="JANBUM010000307">
    <property type="protein sequence ID" value="KAJ2779257.1"/>
    <property type="molecule type" value="Genomic_DNA"/>
</dbReference>
<reference evidence="2" key="1">
    <citation type="submission" date="2022-07" db="EMBL/GenBank/DDBJ databases">
        <title>Phylogenomic reconstructions and comparative analyses of Kickxellomycotina fungi.</title>
        <authorList>
            <person name="Reynolds N.K."/>
            <person name="Stajich J.E."/>
            <person name="Barry K."/>
            <person name="Grigoriev I.V."/>
            <person name="Crous P."/>
            <person name="Smith M.E."/>
        </authorList>
    </citation>
    <scope>NUCLEOTIDE SEQUENCE</scope>
    <source>
        <strain evidence="2">BCRC 34489</strain>
    </source>
</reference>
<dbReference type="AlphaFoldDB" id="A0A9W8HBR5"/>
<comment type="caution">
    <text evidence="2">The sequence shown here is derived from an EMBL/GenBank/DDBJ whole genome shotgun (WGS) entry which is preliminary data.</text>
</comment>
<dbReference type="Proteomes" id="UP001140172">
    <property type="component" value="Unassembled WGS sequence"/>
</dbReference>
<organism evidence="2 3">
    <name type="scientific">Coemansia interrupta</name>
    <dbReference type="NCBI Taxonomy" id="1126814"/>
    <lineage>
        <taxon>Eukaryota</taxon>
        <taxon>Fungi</taxon>
        <taxon>Fungi incertae sedis</taxon>
        <taxon>Zoopagomycota</taxon>
        <taxon>Kickxellomycotina</taxon>
        <taxon>Kickxellomycetes</taxon>
        <taxon>Kickxellales</taxon>
        <taxon>Kickxellaceae</taxon>
        <taxon>Coemansia</taxon>
    </lineage>
</organism>
<name>A0A9W8HBR5_9FUNG</name>
<keyword evidence="3" id="KW-1185">Reference proteome</keyword>
<feature type="region of interest" description="Disordered" evidence="1">
    <location>
        <begin position="196"/>
        <end position="234"/>
    </location>
</feature>
<evidence type="ECO:0000256" key="1">
    <source>
        <dbReference type="SAM" id="MobiDB-lite"/>
    </source>
</evidence>
<dbReference type="OrthoDB" id="39591at2759"/>